<keyword evidence="1" id="KW-0175">Coiled coil</keyword>
<evidence type="ECO:0000256" key="1">
    <source>
        <dbReference type="SAM" id="Coils"/>
    </source>
</evidence>
<dbReference type="EMBL" id="JBAHYK010005492">
    <property type="protein sequence ID" value="KAL0562498.1"/>
    <property type="molecule type" value="Genomic_DNA"/>
</dbReference>
<organism evidence="2 3">
    <name type="scientific">Marasmius crinis-equi</name>
    <dbReference type="NCBI Taxonomy" id="585013"/>
    <lineage>
        <taxon>Eukaryota</taxon>
        <taxon>Fungi</taxon>
        <taxon>Dikarya</taxon>
        <taxon>Basidiomycota</taxon>
        <taxon>Agaricomycotina</taxon>
        <taxon>Agaricomycetes</taxon>
        <taxon>Agaricomycetidae</taxon>
        <taxon>Agaricales</taxon>
        <taxon>Marasmiineae</taxon>
        <taxon>Marasmiaceae</taxon>
        <taxon>Marasmius</taxon>
    </lineage>
</organism>
<gene>
    <name evidence="2" type="ORF">V5O48_019589</name>
</gene>
<feature type="coiled-coil region" evidence="1">
    <location>
        <begin position="21"/>
        <end position="48"/>
    </location>
</feature>
<proteinExistence type="predicted"/>
<keyword evidence="3" id="KW-1185">Reference proteome</keyword>
<reference evidence="2 3" key="1">
    <citation type="submission" date="2024-02" db="EMBL/GenBank/DDBJ databases">
        <title>A draft genome for the cacao thread blight pathogen Marasmius crinis-equi.</title>
        <authorList>
            <person name="Cohen S.P."/>
            <person name="Baruah I.K."/>
            <person name="Amoako-Attah I."/>
            <person name="Bukari Y."/>
            <person name="Meinhardt L.W."/>
            <person name="Bailey B.A."/>
        </authorList>
    </citation>
    <scope>NUCLEOTIDE SEQUENCE [LARGE SCALE GENOMIC DNA]</scope>
    <source>
        <strain evidence="2 3">GH-76</strain>
    </source>
</reference>
<accession>A0ABR3EHZ2</accession>
<dbReference type="Proteomes" id="UP001465976">
    <property type="component" value="Unassembled WGS sequence"/>
</dbReference>
<comment type="caution">
    <text evidence="2">The sequence shown here is derived from an EMBL/GenBank/DDBJ whole genome shotgun (WGS) entry which is preliminary data.</text>
</comment>
<feature type="non-terminal residue" evidence="2">
    <location>
        <position position="120"/>
    </location>
</feature>
<sequence length="120" mass="13837">MILEAMNIQNAQRRIKGKLTLNQTETVKKDIEQRRDRLSKRMKALRALQAKHMEAIESDVLQQAACEPETERVFLPSDFTSKQRTAKNLEGLADVERELREGELFDAIEEVRQAAKNQSI</sequence>
<evidence type="ECO:0000313" key="2">
    <source>
        <dbReference type="EMBL" id="KAL0562498.1"/>
    </source>
</evidence>
<evidence type="ECO:0000313" key="3">
    <source>
        <dbReference type="Proteomes" id="UP001465976"/>
    </source>
</evidence>
<protein>
    <submittedName>
        <fullName evidence="2">Uncharacterized protein</fullName>
    </submittedName>
</protein>
<name>A0ABR3EHZ2_9AGAR</name>